<keyword evidence="1" id="KW-1133">Transmembrane helix</keyword>
<accession>A0A1H7ZYW7</accession>
<dbReference type="Pfam" id="PF06532">
    <property type="entry name" value="NrsF"/>
    <property type="match status" value="1"/>
</dbReference>
<dbReference type="OrthoDB" id="7764375at2"/>
<dbReference type="EMBL" id="FOCE01000001">
    <property type="protein sequence ID" value="SEM63473.1"/>
    <property type="molecule type" value="Genomic_DNA"/>
</dbReference>
<dbReference type="RefSeq" id="WP_091296731.1">
    <property type="nucleotide sequence ID" value="NZ_FOCE01000001.1"/>
</dbReference>
<name>A0A1H7ZYW7_9RHOB</name>
<proteinExistence type="predicted"/>
<feature type="transmembrane region" description="Helical" evidence="1">
    <location>
        <begin position="189"/>
        <end position="209"/>
    </location>
</feature>
<gene>
    <name evidence="2" type="ORF">SAMN04488103_101695</name>
</gene>
<evidence type="ECO:0000313" key="3">
    <source>
        <dbReference type="Proteomes" id="UP000198761"/>
    </source>
</evidence>
<dbReference type="STRING" id="933059.SAMN04488103_101695"/>
<protein>
    <recommendedName>
        <fullName evidence="4">DUF1109 domain-containing protein</fullName>
    </recommendedName>
</protein>
<keyword evidence="1" id="KW-0812">Transmembrane</keyword>
<dbReference type="AlphaFoldDB" id="A0A1H7ZYW7"/>
<dbReference type="Proteomes" id="UP000198761">
    <property type="component" value="Unassembled WGS sequence"/>
</dbReference>
<reference evidence="2 3" key="1">
    <citation type="submission" date="2016-10" db="EMBL/GenBank/DDBJ databases">
        <authorList>
            <person name="de Groot N.N."/>
        </authorList>
    </citation>
    <scope>NUCLEOTIDE SEQUENCE [LARGE SCALE GENOMIC DNA]</scope>
    <source>
        <strain evidence="2 3">DSM 3857</strain>
    </source>
</reference>
<feature type="transmembrane region" description="Helical" evidence="1">
    <location>
        <begin position="129"/>
        <end position="147"/>
    </location>
</feature>
<evidence type="ECO:0000256" key="1">
    <source>
        <dbReference type="SAM" id="Phobius"/>
    </source>
</evidence>
<dbReference type="InterPro" id="IPR009495">
    <property type="entry name" value="NrsF"/>
</dbReference>
<sequence>MRTEDLITRLATQAPPAPIRPARVVAVLLAVLAPPVLWFLWSMGMRPDLGPALLAPVTLLKSLIPATLSVASLALALNLARPEARAGLRLAPLWLATGAALALLGWAWAQTPADQMGAAIRGSTQAKCLISIVLFSILPLAAGLALLRRGASTRPALSGAMLGLASSAGAATAYALHCTEDNPLFFITWYGAAILGVTLAGALLGARLLRW</sequence>
<evidence type="ECO:0000313" key="2">
    <source>
        <dbReference type="EMBL" id="SEM63473.1"/>
    </source>
</evidence>
<feature type="transmembrane region" description="Helical" evidence="1">
    <location>
        <begin position="159"/>
        <end position="177"/>
    </location>
</feature>
<feature type="transmembrane region" description="Helical" evidence="1">
    <location>
        <begin position="21"/>
        <end position="41"/>
    </location>
</feature>
<organism evidence="2 3">
    <name type="scientific">Gemmobacter aquatilis</name>
    <dbReference type="NCBI Taxonomy" id="933059"/>
    <lineage>
        <taxon>Bacteria</taxon>
        <taxon>Pseudomonadati</taxon>
        <taxon>Pseudomonadota</taxon>
        <taxon>Alphaproteobacteria</taxon>
        <taxon>Rhodobacterales</taxon>
        <taxon>Paracoccaceae</taxon>
        <taxon>Gemmobacter</taxon>
    </lineage>
</organism>
<feature type="transmembrane region" description="Helical" evidence="1">
    <location>
        <begin position="53"/>
        <end position="79"/>
    </location>
</feature>
<keyword evidence="3" id="KW-1185">Reference proteome</keyword>
<keyword evidence="1" id="KW-0472">Membrane</keyword>
<feature type="transmembrane region" description="Helical" evidence="1">
    <location>
        <begin position="91"/>
        <end position="109"/>
    </location>
</feature>
<evidence type="ECO:0008006" key="4">
    <source>
        <dbReference type="Google" id="ProtNLM"/>
    </source>
</evidence>